<evidence type="ECO:0000313" key="2">
    <source>
        <dbReference type="Proteomes" id="UP000660262"/>
    </source>
</evidence>
<organism evidence="1 2">
    <name type="scientific">Pycnococcus provasolii</name>
    <dbReference type="NCBI Taxonomy" id="41880"/>
    <lineage>
        <taxon>Eukaryota</taxon>
        <taxon>Viridiplantae</taxon>
        <taxon>Chlorophyta</taxon>
        <taxon>Pseudoscourfieldiophyceae</taxon>
        <taxon>Pseudoscourfieldiales</taxon>
        <taxon>Pycnococcaceae</taxon>
        <taxon>Pycnococcus</taxon>
    </lineage>
</organism>
<gene>
    <name evidence="1" type="ORF">PPROV_001082700</name>
</gene>
<reference evidence="1" key="1">
    <citation type="submission" date="2020-10" db="EMBL/GenBank/DDBJ databases">
        <title>Unveiling of a novel bifunctional photoreceptor, Dualchrome1, isolated from a cosmopolitan green alga.</title>
        <authorList>
            <person name="Suzuki S."/>
            <person name="Kawachi M."/>
        </authorList>
    </citation>
    <scope>NUCLEOTIDE SEQUENCE</scope>
    <source>
        <strain evidence="1">NIES 2893</strain>
    </source>
</reference>
<accession>A0A830I229</accession>
<sequence>MLVSASTRIIITSILVACTHNIITVIHQKTKVRSTRHIPSADEYANTTEDEIKAWSLSEFITAYQAAKATTAELQELQGREFEAIGLLNGAHRYVPLAPLFADYMFGPGVWLGKGFDDSGLGYNVFKGQSEDGKLRSRRFRYKLQPSFFGPGDAVGLNYSDFNGDLLTNGMRDEVRKLNAKVYLGLGSYQLFGGMWNPAPFLVRVSDLPKKSFRVRPLEQAGREGWYIAHLRIGGYGGDTTEIESATQTHVDGKAPRRDEL</sequence>
<protein>
    <submittedName>
        <fullName evidence="1">Uncharacterized protein</fullName>
    </submittedName>
</protein>
<evidence type="ECO:0000313" key="1">
    <source>
        <dbReference type="EMBL" id="GHP12100.1"/>
    </source>
</evidence>
<proteinExistence type="predicted"/>
<dbReference type="AlphaFoldDB" id="A0A830I229"/>
<name>A0A830I229_9CHLO</name>
<dbReference type="EMBL" id="BNJQ01000038">
    <property type="protein sequence ID" value="GHP12100.1"/>
    <property type="molecule type" value="Genomic_DNA"/>
</dbReference>
<keyword evidence="2" id="KW-1185">Reference proteome</keyword>
<dbReference type="OrthoDB" id="186473at2759"/>
<comment type="caution">
    <text evidence="1">The sequence shown here is derived from an EMBL/GenBank/DDBJ whole genome shotgun (WGS) entry which is preliminary data.</text>
</comment>
<dbReference type="Proteomes" id="UP000660262">
    <property type="component" value="Unassembled WGS sequence"/>
</dbReference>